<dbReference type="GO" id="GO:0005737">
    <property type="term" value="C:cytoplasm"/>
    <property type="evidence" value="ECO:0007669"/>
    <property type="project" value="TreeGrafter"/>
</dbReference>
<dbReference type="InterPro" id="IPR003462">
    <property type="entry name" value="ODC_Mu_crystall"/>
</dbReference>
<reference evidence="5 6" key="2">
    <citation type="journal article" date="2014" name="Int. J. Syst. Evol. Microbiol.">
        <title>Methanobacterium paludis sp. nov. and a novel strain of Methanobacterium lacus isolated from northern peatlands.</title>
        <authorList>
            <person name="Cadillo-Quiroz H."/>
            <person name="Brauer S.L."/>
            <person name="Goodson N."/>
            <person name="Yavitt J.B."/>
            <person name="Zinder S.H."/>
        </authorList>
    </citation>
    <scope>NUCLEOTIDE SEQUENCE [LARGE SCALE GENOMIC DNA]</scope>
    <source>
        <strain evidence="5 6">AL-21</strain>
    </source>
</reference>
<name>F0T6S1_METLA</name>
<reference evidence="6" key="1">
    <citation type="submission" date="2011-02" db="EMBL/GenBank/DDBJ databases">
        <title>Complete sequence of Methanobacterium sp. AL-21.</title>
        <authorList>
            <consortium name="US DOE Joint Genome Institute"/>
            <person name="Lucas S."/>
            <person name="Copeland A."/>
            <person name="Lapidus A."/>
            <person name="Cheng J.-F."/>
            <person name="Goodwin L."/>
            <person name="Pitluck S."/>
            <person name="Chertkov O."/>
            <person name="Detter J.C."/>
            <person name="Han C."/>
            <person name="Tapia R."/>
            <person name="Land M."/>
            <person name="Hauser L."/>
            <person name="Kyrpides N."/>
            <person name="Ivanova N."/>
            <person name="Mikhailova N."/>
            <person name="Pagani I."/>
            <person name="Cadillo-Quiroz H."/>
            <person name="Imachi H."/>
            <person name="Zinder S."/>
            <person name="Liu W."/>
            <person name="Woyke T."/>
        </authorList>
    </citation>
    <scope>NUCLEOTIDE SEQUENCE [LARGE SCALE GENOMIC DNA]</scope>
    <source>
        <strain evidence="6">AL-21</strain>
    </source>
</reference>
<dbReference type="GO" id="GO:0051287">
    <property type="term" value="F:NAD binding"/>
    <property type="evidence" value="ECO:0007669"/>
    <property type="project" value="UniProtKB-UniRule"/>
</dbReference>
<dbReference type="FunFam" id="3.40.50.720:FF:000311">
    <property type="entry name" value="Ornithine cyclodeaminase"/>
    <property type="match status" value="1"/>
</dbReference>
<keyword evidence="1 3" id="KW-0560">Oxidoreductase</keyword>
<comment type="similarity">
    <text evidence="3">Belongs to the ornithine cyclodeaminase/mu-crystallin family. Archaeal alanine dehydrogenase subfamily.</text>
</comment>
<feature type="binding site" evidence="3">
    <location>
        <position position="304"/>
    </location>
    <ligand>
        <name>NAD(+)</name>
        <dbReference type="ChEBI" id="CHEBI:57540"/>
    </ligand>
</feature>
<evidence type="ECO:0000256" key="4">
    <source>
        <dbReference type="NCBIfam" id="TIGR02371"/>
    </source>
</evidence>
<dbReference type="Pfam" id="PF02423">
    <property type="entry name" value="OCD_Mu_crystall"/>
    <property type="match status" value="1"/>
</dbReference>
<dbReference type="Gene3D" id="3.40.50.720">
    <property type="entry name" value="NAD(P)-binding Rossmann-like Domain"/>
    <property type="match status" value="1"/>
</dbReference>
<dbReference type="HOGENOM" id="CLU_042088_3_1_2"/>
<dbReference type="HAMAP" id="MF_00935">
    <property type="entry name" value="AlaDH_arch"/>
    <property type="match status" value="1"/>
</dbReference>
<evidence type="ECO:0000256" key="2">
    <source>
        <dbReference type="ARBA" id="ARBA00023027"/>
    </source>
</evidence>
<evidence type="ECO:0000256" key="1">
    <source>
        <dbReference type="ARBA" id="ARBA00023002"/>
    </source>
</evidence>
<keyword evidence="6" id="KW-1185">Reference proteome</keyword>
<keyword evidence="5" id="KW-0456">Lyase</keyword>
<dbReference type="EMBL" id="CP002551">
    <property type="protein sequence ID" value="ADZ08304.1"/>
    <property type="molecule type" value="Genomic_DNA"/>
</dbReference>
<keyword evidence="2 3" id="KW-0520">NAD</keyword>
<dbReference type="FunFam" id="3.30.1780.10:FF:000002">
    <property type="entry name" value="Ornithine cyclodeaminase"/>
    <property type="match status" value="1"/>
</dbReference>
<dbReference type="NCBIfam" id="TIGR02371">
    <property type="entry name" value="ala_DH_arch"/>
    <property type="match status" value="1"/>
</dbReference>
<keyword evidence="3" id="KW-0547">Nucleotide-binding</keyword>
<organism evidence="5 6">
    <name type="scientific">Methanobacterium lacus (strain AL-21)</name>
    <dbReference type="NCBI Taxonomy" id="877455"/>
    <lineage>
        <taxon>Archaea</taxon>
        <taxon>Methanobacteriati</taxon>
        <taxon>Methanobacteriota</taxon>
        <taxon>Methanomada group</taxon>
        <taxon>Methanobacteria</taxon>
        <taxon>Methanobacteriales</taxon>
        <taxon>Methanobacteriaceae</taxon>
        <taxon>Methanobacterium</taxon>
    </lineage>
</organism>
<gene>
    <name evidence="3" type="primary">ala</name>
    <name evidence="5" type="ordered locus">Metbo_0051</name>
</gene>
<dbReference type="Gene3D" id="3.30.1780.10">
    <property type="entry name" value="ornithine cyclodeaminase, domain 1"/>
    <property type="match status" value="1"/>
</dbReference>
<dbReference type="GeneID" id="10276474"/>
<accession>F0T6S1</accession>
<dbReference type="PANTHER" id="PTHR13812:SF19">
    <property type="entry name" value="KETIMINE REDUCTASE MU-CRYSTALLIN"/>
    <property type="match status" value="1"/>
</dbReference>
<dbReference type="GO" id="GO:0016829">
    <property type="term" value="F:lyase activity"/>
    <property type="evidence" value="ECO:0007669"/>
    <property type="project" value="UniProtKB-KW"/>
</dbReference>
<proteinExistence type="inferred from homology"/>
<dbReference type="InterPro" id="IPR028609">
    <property type="entry name" value="AlaDH_arch-typ"/>
</dbReference>
<dbReference type="KEGG" id="mel:Metbo_0051"/>
<comment type="caution">
    <text evidence="3">Lacks conserved residue(s) required for the propagation of feature annotation.</text>
</comment>
<comment type="catalytic activity">
    <reaction evidence="3">
        <text>L-alanine + NAD(+) + H2O = pyruvate + NH4(+) + NADH + H(+)</text>
        <dbReference type="Rhea" id="RHEA:18405"/>
        <dbReference type="ChEBI" id="CHEBI:15361"/>
        <dbReference type="ChEBI" id="CHEBI:15377"/>
        <dbReference type="ChEBI" id="CHEBI:15378"/>
        <dbReference type="ChEBI" id="CHEBI:28938"/>
        <dbReference type="ChEBI" id="CHEBI:57540"/>
        <dbReference type="ChEBI" id="CHEBI:57945"/>
        <dbReference type="ChEBI" id="CHEBI:57972"/>
        <dbReference type="EC" id="1.4.1.1"/>
    </reaction>
</comment>
<dbReference type="Proteomes" id="UP000007490">
    <property type="component" value="Chromosome"/>
</dbReference>
<dbReference type="EC" id="1.4.1.1" evidence="3 4"/>
<dbReference type="RefSeq" id="WP_013643655.1">
    <property type="nucleotide sequence ID" value="NC_015216.1"/>
</dbReference>
<dbReference type="PIRSF" id="PIRSF001439">
    <property type="entry name" value="CryM"/>
    <property type="match status" value="1"/>
</dbReference>
<dbReference type="OrthoDB" id="21421at2157"/>
<dbReference type="PANTHER" id="PTHR13812">
    <property type="entry name" value="KETIMINE REDUCTASE MU-CRYSTALLIN"/>
    <property type="match status" value="1"/>
</dbReference>
<feature type="binding site" evidence="3">
    <location>
        <position position="237"/>
    </location>
    <ligand>
        <name>NAD(+)</name>
        <dbReference type="ChEBI" id="CHEBI:57540"/>
    </ligand>
</feature>
<feature type="binding site" evidence="3">
    <location>
        <begin position="231"/>
        <end position="233"/>
    </location>
    <ligand>
        <name>NAD(+)</name>
        <dbReference type="ChEBI" id="CHEBI:57540"/>
    </ligand>
</feature>
<dbReference type="SUPFAM" id="SSF51735">
    <property type="entry name" value="NAD(P)-binding Rossmann-fold domains"/>
    <property type="match status" value="1"/>
</dbReference>
<dbReference type="InterPro" id="IPR023401">
    <property type="entry name" value="ODC_N"/>
</dbReference>
<dbReference type="GO" id="GO:0000286">
    <property type="term" value="F:alanine dehydrogenase activity"/>
    <property type="evidence" value="ECO:0007669"/>
    <property type="project" value="UniProtKB-UniRule"/>
</dbReference>
<dbReference type="STRING" id="877455.Metbo_0051"/>
<dbReference type="eggNOG" id="arCOG01035">
    <property type="taxonomic scope" value="Archaea"/>
</dbReference>
<feature type="binding site" evidence="3">
    <location>
        <position position="119"/>
    </location>
    <ligand>
        <name>NAD(+)</name>
        <dbReference type="ChEBI" id="CHEBI:57540"/>
    </ligand>
</feature>
<feature type="active site" description="Proton donor/acceptor" evidence="3">
    <location>
        <position position="75"/>
    </location>
</feature>
<protein>
    <recommendedName>
        <fullName evidence="3 4">Alanine dehydrogenase</fullName>
        <shortName evidence="3">AlaDH</shortName>
        <ecNumber evidence="3 4">1.4.1.1</ecNumber>
    </recommendedName>
</protein>
<comment type="function">
    <text evidence="3">Catalyzes the NAD(+)-dependent oxidative deamination of L-alanine to pyruvate, and the reverse reaction, the reductive amination of pyruvate.</text>
</comment>
<dbReference type="GO" id="GO:0006522">
    <property type="term" value="P:alanine metabolic process"/>
    <property type="evidence" value="ECO:0007669"/>
    <property type="project" value="UniProtKB-UniRule"/>
</dbReference>
<sequence length="335" mass="37132">MKDATRYETLLLKQSEIKELIEMKEIIESVETAYTVHATRNVQMPAKKYLFFKKYNGDLRIMPAFIKNMDEAGVKCVNVHPENPVKYNLPTVMGIIQLFDPKSGFPLSVMDGTWITNMRTGAAAGVGTKYLAREDSKTLGIIGAGKQAFTQLMALKEVMDIEHAHVFCRTCSSRENFADMARKRFDIDINAVSTAEEAVKNMDVVVTVTPANKPVIKTEWITEGTHINAMGADAPGKQELEVGILQKARIFIDCWEQARHSGEINVPVHDGIITRKSISSKIGDVIIGNAEGRISDEDITVFDSTGLAVQDMVTGWKVYEEAVKKGVGTVINFLD</sequence>
<evidence type="ECO:0000313" key="6">
    <source>
        <dbReference type="Proteomes" id="UP000007490"/>
    </source>
</evidence>
<evidence type="ECO:0000313" key="5">
    <source>
        <dbReference type="EMBL" id="ADZ08304.1"/>
    </source>
</evidence>
<feature type="binding site" evidence="3">
    <location>
        <begin position="146"/>
        <end position="147"/>
    </location>
    <ligand>
        <name>NAD(+)</name>
        <dbReference type="ChEBI" id="CHEBI:57540"/>
    </ligand>
</feature>
<dbReference type="AlphaFoldDB" id="F0T6S1"/>
<dbReference type="InterPro" id="IPR036291">
    <property type="entry name" value="NAD(P)-bd_dom_sf"/>
</dbReference>
<evidence type="ECO:0000256" key="3">
    <source>
        <dbReference type="HAMAP-Rule" id="MF_00935"/>
    </source>
</evidence>
<dbReference type="InterPro" id="IPR012742">
    <property type="entry name" value="Ala_DH_archaeglobus"/>
</dbReference>